<sequence length="568" mass="65577">MSALSLCIECWRNITDQTYDFSLQYRYRFNQEKSVIEVSPRDDAVPVNFFGVNAEVVCLTGINGSGKTAVMGMLNLTGMKLERGQRVDTGEQAMRQAFTYIFKHSACLYVIQVKQGVIINLWKARCNDVVGSMALHCESISSTPIANTWYYASNNVQLSVAFSKISRHDLSIAQRRRYNSYAAPYEIYHAYQAMDYFELRESIAPRFYTWRVQASWYQHFQGVDVKIKQVNQRFSKNVYLASLVVLKLFWLMVSYAEENTGFWKEANVSLQLLDIIPERMELLEDIVQLNSNAKILELLEKFDPLCQSLFLIDTYTLVKFLSYIQKGRSSQKGTVRYEFGPSENYEIPFNHVLPVLLKIMMLMREKVPECRFTIDPPFSTGEWKLVDLYATLQRKAEDARLKSKNIQLLLDEPDSDLHPKRQARLIKTVLDILSAYPDVYFQLIISSHNPIVISDLPRASVIPVAPGHEELGKTFGSNIHDLYKHRFFVEQSVGEFASKKIRDALKNPDIDETTLRFLISEVGEPVVTYALQRKLDKPALLERREIEYFISQLTDEQRAMVRGKLSEK</sequence>
<evidence type="ECO:0000259" key="1">
    <source>
        <dbReference type="Pfam" id="PF13304"/>
    </source>
</evidence>
<dbReference type="SUPFAM" id="SSF52540">
    <property type="entry name" value="P-loop containing nucleoside triphosphate hydrolases"/>
    <property type="match status" value="1"/>
</dbReference>
<dbReference type="InterPro" id="IPR051396">
    <property type="entry name" value="Bact_Antivir_Def_Nuclease"/>
</dbReference>
<name>A0AAU7IXE4_9ENTR</name>
<evidence type="ECO:0000313" key="3">
    <source>
        <dbReference type="Proteomes" id="UP000323234"/>
    </source>
</evidence>
<dbReference type="Gene3D" id="3.40.50.300">
    <property type="entry name" value="P-loop containing nucleotide triphosphate hydrolases"/>
    <property type="match status" value="1"/>
</dbReference>
<dbReference type="InterPro" id="IPR027417">
    <property type="entry name" value="P-loop_NTPase"/>
</dbReference>
<dbReference type="Proteomes" id="UP000323234">
    <property type="component" value="Chromosome"/>
</dbReference>
<dbReference type="KEGG" id="edy:F0320_13870"/>
<dbReference type="PANTHER" id="PTHR43581">
    <property type="entry name" value="ATP/GTP PHOSPHATASE"/>
    <property type="match status" value="1"/>
</dbReference>
<dbReference type="Pfam" id="PF13304">
    <property type="entry name" value="AAA_21"/>
    <property type="match status" value="1"/>
</dbReference>
<protein>
    <submittedName>
        <fullName evidence="2">AAA family ATPase</fullName>
    </submittedName>
</protein>
<dbReference type="GO" id="GO:0016887">
    <property type="term" value="F:ATP hydrolysis activity"/>
    <property type="evidence" value="ECO:0007669"/>
    <property type="project" value="InterPro"/>
</dbReference>
<dbReference type="GO" id="GO:0005524">
    <property type="term" value="F:ATP binding"/>
    <property type="evidence" value="ECO:0007669"/>
    <property type="project" value="InterPro"/>
</dbReference>
<organism evidence="2 3">
    <name type="scientific">Enterobacter dykesii</name>
    <dbReference type="NCBI Taxonomy" id="2797506"/>
    <lineage>
        <taxon>Bacteria</taxon>
        <taxon>Pseudomonadati</taxon>
        <taxon>Pseudomonadota</taxon>
        <taxon>Gammaproteobacteria</taxon>
        <taxon>Enterobacterales</taxon>
        <taxon>Enterobacteriaceae</taxon>
        <taxon>Enterobacter</taxon>
    </lineage>
</organism>
<proteinExistence type="predicted"/>
<evidence type="ECO:0000313" key="2">
    <source>
        <dbReference type="EMBL" id="XBN38412.1"/>
    </source>
</evidence>
<dbReference type="RefSeq" id="WP_185807260.1">
    <property type="nucleotide sequence ID" value="NZ_CP126604.1"/>
</dbReference>
<dbReference type="PANTHER" id="PTHR43581:SF4">
    <property type="entry name" value="ATP_GTP PHOSPHATASE"/>
    <property type="match status" value="1"/>
</dbReference>
<feature type="domain" description="ATPase AAA-type core" evidence="1">
    <location>
        <begin position="292"/>
        <end position="453"/>
    </location>
</feature>
<dbReference type="InterPro" id="IPR003959">
    <property type="entry name" value="ATPase_AAA_core"/>
</dbReference>
<accession>A0AAU7IXE4</accession>
<keyword evidence="3" id="KW-1185">Reference proteome</keyword>
<dbReference type="EMBL" id="CP126604">
    <property type="protein sequence ID" value="XBN38412.1"/>
    <property type="molecule type" value="Genomic_DNA"/>
</dbReference>
<gene>
    <name evidence="2" type="ORF">F0320_13870</name>
</gene>
<dbReference type="AlphaFoldDB" id="A0AAU7IXE4"/>
<reference evidence="2" key="1">
    <citation type="submission" date="2023-05" db="EMBL/GenBank/DDBJ databases">
        <title>Complete genome sequence data from fresh produce 2nd batch.</title>
        <authorList>
            <person name="Stein M."/>
            <person name="Cho G.-S."/>
            <person name="Brinks E."/>
            <person name="Franz C.M.A.P."/>
        </authorList>
    </citation>
    <scope>NUCLEOTIDE SEQUENCE [LARGE SCALE GENOMIC DNA]</scope>
    <source>
        <strain evidence="2">E1</strain>
    </source>
</reference>
<dbReference type="CDD" id="cd00267">
    <property type="entry name" value="ABC_ATPase"/>
    <property type="match status" value="1"/>
</dbReference>